<protein>
    <submittedName>
        <fullName evidence="3">Type IV pilus assembly protein PilE</fullName>
    </submittedName>
</protein>
<keyword evidence="2" id="KW-0472">Membrane</keyword>
<dbReference type="OrthoDB" id="5296638at2"/>
<evidence type="ECO:0000256" key="1">
    <source>
        <dbReference type="ARBA" id="ARBA00022481"/>
    </source>
</evidence>
<dbReference type="PANTHER" id="PTHR30093">
    <property type="entry name" value="GENERAL SECRETION PATHWAY PROTEIN G"/>
    <property type="match status" value="1"/>
</dbReference>
<name>A0A1M5L5N5_9ALTE</name>
<dbReference type="PRINTS" id="PR00813">
    <property type="entry name" value="BCTERIALGSPG"/>
</dbReference>
<evidence type="ECO:0000313" key="3">
    <source>
        <dbReference type="EMBL" id="SHG60328.1"/>
    </source>
</evidence>
<dbReference type="InterPro" id="IPR000983">
    <property type="entry name" value="Bac_GSPG_pilin"/>
</dbReference>
<dbReference type="InterPro" id="IPR018247">
    <property type="entry name" value="EF_Hand_1_Ca_BS"/>
</dbReference>
<feature type="transmembrane region" description="Helical" evidence="2">
    <location>
        <begin position="6"/>
        <end position="27"/>
    </location>
</feature>
<reference evidence="4" key="1">
    <citation type="submission" date="2016-11" db="EMBL/GenBank/DDBJ databases">
        <authorList>
            <person name="Varghese N."/>
            <person name="Submissions S."/>
        </authorList>
    </citation>
    <scope>NUCLEOTIDE SEQUENCE [LARGE SCALE GENOMIC DNA]</scope>
    <source>
        <strain evidence="4">CGMCC 1.8995</strain>
    </source>
</reference>
<evidence type="ECO:0000313" key="4">
    <source>
        <dbReference type="Proteomes" id="UP000184520"/>
    </source>
</evidence>
<dbReference type="NCBIfam" id="TIGR02532">
    <property type="entry name" value="IV_pilin_GFxxxE"/>
    <property type="match status" value="1"/>
</dbReference>
<keyword evidence="2" id="KW-0812">Transmembrane</keyword>
<keyword evidence="4" id="KW-1185">Reference proteome</keyword>
<keyword evidence="1" id="KW-0488">Methylation</keyword>
<dbReference type="Pfam" id="PF07963">
    <property type="entry name" value="N_methyl"/>
    <property type="match status" value="1"/>
</dbReference>
<dbReference type="Pfam" id="PF16732">
    <property type="entry name" value="ComP_DUS"/>
    <property type="match status" value="1"/>
</dbReference>
<organism evidence="3 4">
    <name type="scientific">Marisediminitalea aggregata</name>
    <dbReference type="NCBI Taxonomy" id="634436"/>
    <lineage>
        <taxon>Bacteria</taxon>
        <taxon>Pseudomonadati</taxon>
        <taxon>Pseudomonadota</taxon>
        <taxon>Gammaproteobacteria</taxon>
        <taxon>Alteromonadales</taxon>
        <taxon>Alteromonadaceae</taxon>
        <taxon>Marisediminitalea</taxon>
    </lineage>
</organism>
<dbReference type="SUPFAM" id="SSF54523">
    <property type="entry name" value="Pili subunits"/>
    <property type="match status" value="1"/>
</dbReference>
<dbReference type="RefSeq" id="WP_073322991.1">
    <property type="nucleotide sequence ID" value="NZ_FQWD01000004.1"/>
</dbReference>
<dbReference type="Gene3D" id="3.30.700.10">
    <property type="entry name" value="Glycoprotein, Type 4 Pilin"/>
    <property type="match status" value="1"/>
</dbReference>
<dbReference type="InterPro" id="IPR045584">
    <property type="entry name" value="Pilin-like"/>
</dbReference>
<gene>
    <name evidence="3" type="ORF">SAMN05216361_2535</name>
</gene>
<dbReference type="GO" id="GO:0015628">
    <property type="term" value="P:protein secretion by the type II secretion system"/>
    <property type="evidence" value="ECO:0007669"/>
    <property type="project" value="InterPro"/>
</dbReference>
<dbReference type="InterPro" id="IPR031982">
    <property type="entry name" value="PilE-like"/>
</dbReference>
<accession>A0A1M5L5N5</accession>
<dbReference type="AlphaFoldDB" id="A0A1M5L5N5"/>
<dbReference type="InterPro" id="IPR012902">
    <property type="entry name" value="N_methyl_site"/>
</dbReference>
<dbReference type="PROSITE" id="PS00018">
    <property type="entry name" value="EF_HAND_1"/>
    <property type="match status" value="1"/>
</dbReference>
<dbReference type="EMBL" id="FQWD01000004">
    <property type="protein sequence ID" value="SHG60328.1"/>
    <property type="molecule type" value="Genomic_DNA"/>
</dbReference>
<evidence type="ECO:0000256" key="2">
    <source>
        <dbReference type="SAM" id="Phobius"/>
    </source>
</evidence>
<dbReference type="GO" id="GO:0015627">
    <property type="term" value="C:type II protein secretion system complex"/>
    <property type="evidence" value="ECO:0007669"/>
    <property type="project" value="InterPro"/>
</dbReference>
<dbReference type="GO" id="GO:0043683">
    <property type="term" value="P:type IV pilus assembly"/>
    <property type="evidence" value="ECO:0007669"/>
    <property type="project" value="InterPro"/>
</dbReference>
<proteinExistence type="predicted"/>
<keyword evidence="2" id="KW-1133">Transmembrane helix</keyword>
<dbReference type="STRING" id="634436.SAMN05216361_2535"/>
<sequence>MQRQAAFTLIELMIAVVIVGIIAAVGYPSYQSMMVSTNRGTAKADLMSLAAAMERHYATTFSYNGAASGGGNTGAPAIYATHSPSTESASDKKYTLTISSVSTDGNSFELRAIPVSGTAQAGDGNLYIFSDGRKAWDKNNDGSLAASEYCWSC</sequence>
<dbReference type="Proteomes" id="UP000184520">
    <property type="component" value="Unassembled WGS sequence"/>
</dbReference>
<dbReference type="PANTHER" id="PTHR30093:SF47">
    <property type="entry name" value="TYPE IV PILUS NON-CORE MINOR PILIN PILE"/>
    <property type="match status" value="1"/>
</dbReference>